<feature type="compositionally biased region" description="Polar residues" evidence="2">
    <location>
        <begin position="1335"/>
        <end position="1350"/>
    </location>
</feature>
<feature type="compositionally biased region" description="Basic residues" evidence="2">
    <location>
        <begin position="1242"/>
        <end position="1251"/>
    </location>
</feature>
<protein>
    <recommendedName>
        <fullName evidence="3">Transglycosylase SLT domain-containing protein</fullName>
    </recommendedName>
</protein>
<dbReference type="Proteomes" id="UP000076512">
    <property type="component" value="Unassembled WGS sequence"/>
</dbReference>
<feature type="compositionally biased region" description="Basic residues" evidence="2">
    <location>
        <begin position="1262"/>
        <end position="1275"/>
    </location>
</feature>
<feature type="compositionally biased region" description="Low complexity" evidence="2">
    <location>
        <begin position="1321"/>
        <end position="1331"/>
    </location>
</feature>
<dbReference type="Pfam" id="PF01464">
    <property type="entry name" value="SLT"/>
    <property type="match status" value="1"/>
</dbReference>
<evidence type="ECO:0000256" key="2">
    <source>
        <dbReference type="SAM" id="MobiDB-lite"/>
    </source>
</evidence>
<evidence type="ECO:0000256" key="1">
    <source>
        <dbReference type="SAM" id="Coils"/>
    </source>
</evidence>
<sequence length="2837" mass="300399">MTDFLKDVERGVKNTPVANEGKNNRDREAAARKQADREGDIAGKARSDADHARSSREREKHLGDELSRIRRDASTEGDLFGRTFAKAWSKAFKDEVRKTTGKGLNVQRILADDLKIKQGKAANTTNAAKNRATGREQIKAQEDRNDQARRAAARAARRADSRAARQERYADEDVRAQKKKTTRTREANDFAEKVAGREKELREALKPAGKRAAKALRGYEAKVEDEIAGAGKLTETTERRAKAWSKAARTQDKLVREAAVAWTSVKKADHAVRQTIRGLAEAEVKGDSAKLSKAQAAFDRTSDAAAASRKRATETQAALVQARKDADKLRDQFRQSVSTKDIDKKAMAKARRDTEAAMRAQMGLVPADGDPNENLRKISQRENALRTKSNGKNRRLSGADYYAINRAKQAAADLDVLEQEAKLLEDRVKTANERVAAASLTKYQVDNDATSSITRRTAAERELKAAILDRDKADTSLKRNVSRTAVARTRYSEASGGLDRRERSNPFLRLTERLDAGTGNWLEELNSKLIYAGRYLSSIGQIATTSAAALAAMGAVNLLPLISSAAQAASALATLPAIITAAGAGIAALAVGGSGIIGAFKAAKDAGESAADVANKQQDAAEKVADTYDSLADARENADRTAVSGARQIASAEKSVQSALDRTKTAQENLNKARENAAEKIRDLNDALRDNSLDERSAALSALKAGQNVIKTAADPNASWIDIAQAQIDAEQASFNLEEVQKNNKKEVDAAAKANKDGIEGDEDVIAARKALVDANGSLVESQQRLKDVAESVAQANEDANKRAERAARNYQNALDDQKRILEKLGNSGLGEQFEKVYKKLSPNAKDLVDQIRALGPEWTQLRKTSQDALTNGLGKAIADVSRKQLPTLSLGLAAINSEINGGIKNSLKVFSEPKSINDFNTFLSNTSGMFRGLSSAATPLTKIFVDLTTAGSAVLPSLGQAINTVATRWSEKIDLKRQTGELNYSINQGIEKMQQLGQVVGNTFGGVRGFFAALRGEGDSMMGSLVQSTARFEEWTKSAEGAAKIQSVFGRVSEILADIRRLVGGIAGLFNALFGDAIQTMGGQTLKVLADVANAFATLATAVMSVTGLGDGLNALLTVLVGFFALRTLTGVFQNLGRTIVGFVKTTEDSSQRVNGLPAADADADGSRDGKKKKKKKGKKNKDDAEGAGGEPGSVLDLALESEAEDSDDKKKTSAEAGSAGGAADGGDDSASSPTADQNDRKKRTPRTPRKSGPSQTQQAQRRRRGRAVRRGQLPKKFEPVTFIPTDSAAGRADEFDTSDIVTGVQGTDGQTPRGGTGTAQPNPAAAQAKADLDSTSGAAKTASESVSRQASTASQAINQQAAAASEATRKQAEGASQAAESQGKRSSKAVQNQADAASRTGRRQAAETAATGRREGASLGSAMGSAARDTANAATNAARSARSGLSGLLSDFKRVWSESHTAAQNSFDRTTNGYDTFQRGVLTRATAMRDTVGRSFDALPGRAASALSSVRSGLSGVVETLGGPWTLAFTAAAAGFSYFTGKLDELNQKEADFKQSIKDHAEFRKTYATDIKSALNNSDGLVDDGVRGTQLGAVKDFRAEIDDQIKGKYSNSDQFWDNLRPSHWIEKQEDYQKRQQFYRDRNKSAKENEDIKGVLDDYSDTEINDAILGTQSRFNEFVAGLKHDGDTDQAVKNATDRLSKLRKEFLDNQSAASRLKDTIDKLRDGNLEASDAVAKLAGELAKQRGNTNIFQNSRAGAFAALDNLKGLQFEDSGGASYTGGNLVNEESANGRALLEAIQAAQTGLDTMASSEIVQALNADPTRNVEAAINTAEAKTRTLLAGYQAQIGAKTGITDETQLNALLAAYGLDDASLRNLLTAKAGNAAAQNNPLGVPGGLPAVAAPAVGTVPNGQQQPANGQVAPAVDPKTGQPAPAVDPKASQPAAQQQPDLAPTTKAYNELLDVVNKLKTSFGDVATEMGKVAKGLDDTKTATENAKPKVDDLSGAIATLQTKFTEHLGETGALKAWQGLVTGIDGHVKNLTDTILPTLTKAVGDMETKFSSAPTNITTSFAGVKKAVADPISWIITTAFVALKNAWNSVRTVLPSLPQWDAELTGISGGYWTGGIIPGYTPNRDTTTIAVGGGEAIMRPEFTRAVGSDWIHGMNAAARAGGVPAVQAQMAGTTFGGAFATGGIVGSMESAIKERFPGMQLTSGYRNEPGSFHSTGQAGDFSDGTTDTPAMQKLAAWIASNFLTSTRELIHSPFNHNIDDFTDVGDGMARFGADTMAQHVSHVHWALEKALGDVSGSVMPTGDGSALTAATGKIQELLLQPMEKVKAQMPKLGNSGIEQIAGAAFSTVMDAVSSAVGKSQDAGVTPFDISAGVEQWRPNVIAALEREGFTADERNIRLTLAQIQSESSGNPNIIQQIKDVNSGGNEGVGLLQLIPGTFAAYRNPSLPNDRTNPDANISAALRYYRARYGDDLGAQWGQGHGYDQGGWLPHMGWGWNMSGKPEPVFTNDQWQTMVSQLNALAGSVTGLEGYTTPTGPASFVEMLSKVIGAAAKALKKSAKLITKQQGKPKQTDPSQSKDTSGASASNGGSGASGKANETGTGAGTPATVDADQGLVTGELENGETPTGDSNGDIQPENPDPNATTPVLNADGTTTDENGNTEQPATDTPATTEAPAKSADQLAAEAYQKAAETTRDPAHYQAIWSKAGSSATKAIWDQFTSDLGISGSGFLSQAYSAATDSDNQLNQVINYELGNRVPGYKDARAALANPGAAITTAAQQASANAQTAVQNAQKVVEEHIHYHVTNIDEALRKNALRQQQKAAGFMTR</sequence>
<feature type="compositionally biased region" description="Polar residues" evidence="2">
    <location>
        <begin position="2572"/>
        <end position="2589"/>
    </location>
</feature>
<feature type="compositionally biased region" description="Low complexity" evidence="2">
    <location>
        <begin position="1351"/>
        <end position="1368"/>
    </location>
</feature>
<feature type="coiled-coil region" evidence="1">
    <location>
        <begin position="407"/>
        <end position="441"/>
    </location>
</feature>
<evidence type="ECO:0000313" key="5">
    <source>
        <dbReference type="Proteomes" id="UP000076512"/>
    </source>
</evidence>
<accession>A0A164LAT5</accession>
<dbReference type="PANTHER" id="PTHR45979">
    <property type="entry name" value="PAP/OAS1 SUBSTRATE-BINDING DOMAIN SUPERFAMILY"/>
    <property type="match status" value="1"/>
</dbReference>
<gene>
    <name evidence="4" type="ORF">AWN90_36600</name>
</gene>
<reference evidence="4 5" key="1">
    <citation type="submission" date="2016-04" db="EMBL/GenBank/DDBJ databases">
        <authorList>
            <person name="Evans L.H."/>
            <person name="Alamgir A."/>
            <person name="Owens N."/>
            <person name="Weber N.D."/>
            <person name="Virtaneva K."/>
            <person name="Barbian K."/>
            <person name="Babar A."/>
            <person name="Rosenke K."/>
        </authorList>
    </citation>
    <scope>NUCLEOTIDE SEQUENCE [LARGE SCALE GENOMIC DNA]</scope>
    <source>
        <strain evidence="4 5">IFM 0406</strain>
    </source>
</reference>
<feature type="compositionally biased region" description="Basic and acidic residues" evidence="2">
    <location>
        <begin position="22"/>
        <end position="69"/>
    </location>
</feature>
<dbReference type="InterPro" id="IPR008258">
    <property type="entry name" value="Transglycosylase_SLT_dom_1"/>
</dbReference>
<feature type="region of interest" description="Disordered" evidence="2">
    <location>
        <begin position="1"/>
        <end position="69"/>
    </location>
</feature>
<feature type="compositionally biased region" description="Low complexity" evidence="2">
    <location>
        <begin position="2673"/>
        <end position="2685"/>
    </location>
</feature>
<feature type="compositionally biased region" description="Basic and acidic residues" evidence="2">
    <location>
        <begin position="1"/>
        <end position="12"/>
    </location>
</feature>
<feature type="compositionally biased region" description="Basic and acidic residues" evidence="2">
    <location>
        <begin position="133"/>
        <end position="149"/>
    </location>
</feature>
<feature type="compositionally biased region" description="Low complexity" evidence="2">
    <location>
        <begin position="122"/>
        <end position="131"/>
    </location>
</feature>
<feature type="domain" description="Transglycosylase SLT" evidence="3">
    <location>
        <begin position="2407"/>
        <end position="2495"/>
    </location>
</feature>
<dbReference type="EMBL" id="LWGR01000009">
    <property type="protein sequence ID" value="KZM72200.1"/>
    <property type="molecule type" value="Genomic_DNA"/>
</dbReference>
<comment type="caution">
    <text evidence="4">The sequence shown here is derived from an EMBL/GenBank/DDBJ whole genome shotgun (WGS) entry which is preliminary data.</text>
</comment>
<dbReference type="SUPFAM" id="SSF53955">
    <property type="entry name" value="Lysozyme-like"/>
    <property type="match status" value="1"/>
</dbReference>
<feature type="compositionally biased region" description="Basic residues" evidence="2">
    <location>
        <begin position="1171"/>
        <end position="1181"/>
    </location>
</feature>
<evidence type="ECO:0000259" key="3">
    <source>
        <dbReference type="Pfam" id="PF01464"/>
    </source>
</evidence>
<dbReference type="InterPro" id="IPR023346">
    <property type="entry name" value="Lysozyme-like_dom_sf"/>
</dbReference>
<keyword evidence="5" id="KW-1185">Reference proteome</keyword>
<feature type="region of interest" description="Disordered" evidence="2">
    <location>
        <begin position="2570"/>
        <end position="2699"/>
    </location>
</feature>
<feature type="coiled-coil region" evidence="1">
    <location>
        <begin position="723"/>
        <end position="828"/>
    </location>
</feature>
<feature type="compositionally biased region" description="Basic and acidic residues" evidence="2">
    <location>
        <begin position="157"/>
        <end position="176"/>
    </location>
</feature>
<evidence type="ECO:0000313" key="4">
    <source>
        <dbReference type="EMBL" id="KZM72200.1"/>
    </source>
</evidence>
<keyword evidence="1" id="KW-0175">Coiled coil</keyword>
<feature type="region of interest" description="Disordered" evidence="2">
    <location>
        <begin position="1152"/>
        <end position="1427"/>
    </location>
</feature>
<feature type="compositionally biased region" description="Low complexity" evidence="2">
    <location>
        <begin position="1938"/>
        <end position="1950"/>
    </location>
</feature>
<feature type="coiled-coil region" evidence="1">
    <location>
        <begin position="649"/>
        <end position="690"/>
    </location>
</feature>
<organism evidence="4 5">
    <name type="scientific">Nocardia terpenica</name>
    <dbReference type="NCBI Taxonomy" id="455432"/>
    <lineage>
        <taxon>Bacteria</taxon>
        <taxon>Bacillati</taxon>
        <taxon>Actinomycetota</taxon>
        <taxon>Actinomycetes</taxon>
        <taxon>Mycobacteriales</taxon>
        <taxon>Nocardiaceae</taxon>
        <taxon>Nocardia</taxon>
    </lineage>
</organism>
<feature type="region of interest" description="Disordered" evidence="2">
    <location>
        <begin position="1905"/>
        <end position="1950"/>
    </location>
</feature>
<feature type="compositionally biased region" description="Polar residues" evidence="2">
    <location>
        <begin position="2633"/>
        <end position="2642"/>
    </location>
</feature>
<feature type="region of interest" description="Disordered" evidence="2">
    <location>
        <begin position="122"/>
        <end position="187"/>
    </location>
</feature>
<dbReference type="STRING" id="455432.AWN90_36600"/>
<proteinExistence type="predicted"/>
<dbReference type="PANTHER" id="PTHR45979:SF30">
    <property type="entry name" value="NUCLEOTIDYLTRANSFERASE"/>
    <property type="match status" value="1"/>
</dbReference>
<feature type="compositionally biased region" description="Polar residues" evidence="2">
    <location>
        <begin position="2650"/>
        <end position="2672"/>
    </location>
</feature>
<dbReference type="InterPro" id="IPR058921">
    <property type="entry name" value="PAP/OAS1-rel"/>
</dbReference>
<name>A0A164LAT5_9NOCA</name>